<sequence length="191" mass="21292">MAEEKIFIWDILKTYDLDSLILAFCLSMLVGLLMGALIYIFLTWLSRRRASAQITRRTRTSSDRSPPHNRFGLFRHSGAPFGFCRESSLDPSESPGHKPLFRATPYHPPLLIDQVPFQAGDGNCVPTASLAANAPTPARVPPVRLSSFRTDRDLPRGPRSVQTPPPPYESVLLAFEEACTVPQMRIIGSRD</sequence>
<dbReference type="Proteomes" id="UP001152622">
    <property type="component" value="Chromosome 7"/>
</dbReference>
<gene>
    <name evidence="3" type="ORF">SKAU_G00207610</name>
</gene>
<feature type="region of interest" description="Disordered" evidence="1">
    <location>
        <begin position="134"/>
        <end position="166"/>
    </location>
</feature>
<dbReference type="OrthoDB" id="9943706at2759"/>
<name>A0A9Q1IU89_SYNKA</name>
<organism evidence="3 4">
    <name type="scientific">Synaphobranchus kaupii</name>
    <name type="common">Kaup's arrowtooth eel</name>
    <dbReference type="NCBI Taxonomy" id="118154"/>
    <lineage>
        <taxon>Eukaryota</taxon>
        <taxon>Metazoa</taxon>
        <taxon>Chordata</taxon>
        <taxon>Craniata</taxon>
        <taxon>Vertebrata</taxon>
        <taxon>Euteleostomi</taxon>
        <taxon>Actinopterygii</taxon>
        <taxon>Neopterygii</taxon>
        <taxon>Teleostei</taxon>
        <taxon>Anguilliformes</taxon>
        <taxon>Synaphobranchidae</taxon>
        <taxon>Synaphobranchus</taxon>
    </lineage>
</organism>
<dbReference type="PANTHER" id="PTHR14869">
    <property type="entry name" value="MYC TARGET PROTEIN 1"/>
    <property type="match status" value="1"/>
</dbReference>
<feature type="region of interest" description="Disordered" evidence="1">
    <location>
        <begin position="55"/>
        <end position="74"/>
    </location>
</feature>
<evidence type="ECO:0000313" key="3">
    <source>
        <dbReference type="EMBL" id="KAJ8353194.1"/>
    </source>
</evidence>
<evidence type="ECO:0000256" key="2">
    <source>
        <dbReference type="SAM" id="Phobius"/>
    </source>
</evidence>
<proteinExistence type="predicted"/>
<dbReference type="Pfam" id="PF15179">
    <property type="entry name" value="Myc_target_1"/>
    <property type="match status" value="1"/>
</dbReference>
<keyword evidence="2" id="KW-0472">Membrane</keyword>
<dbReference type="InterPro" id="IPR029180">
    <property type="entry name" value="Myc_target_1"/>
</dbReference>
<protein>
    <recommendedName>
        <fullName evidence="5">Myc target 1</fullName>
    </recommendedName>
</protein>
<feature type="transmembrane region" description="Helical" evidence="2">
    <location>
        <begin position="20"/>
        <end position="42"/>
    </location>
</feature>
<comment type="caution">
    <text evidence="3">The sequence shown here is derived from an EMBL/GenBank/DDBJ whole genome shotgun (WGS) entry which is preliminary data.</text>
</comment>
<dbReference type="PANTHER" id="PTHR14869:SF0">
    <property type="entry name" value="MYC TARGET PROTEIN 1"/>
    <property type="match status" value="1"/>
</dbReference>
<dbReference type="EMBL" id="JAINUF010000007">
    <property type="protein sequence ID" value="KAJ8353194.1"/>
    <property type="molecule type" value="Genomic_DNA"/>
</dbReference>
<dbReference type="AlphaFoldDB" id="A0A9Q1IU89"/>
<keyword evidence="2" id="KW-1133">Transmembrane helix</keyword>
<reference evidence="3" key="1">
    <citation type="journal article" date="2023" name="Science">
        <title>Genome structures resolve the early diversification of teleost fishes.</title>
        <authorList>
            <person name="Parey E."/>
            <person name="Louis A."/>
            <person name="Montfort J."/>
            <person name="Bouchez O."/>
            <person name="Roques C."/>
            <person name="Iampietro C."/>
            <person name="Lluch J."/>
            <person name="Castinel A."/>
            <person name="Donnadieu C."/>
            <person name="Desvignes T."/>
            <person name="Floi Bucao C."/>
            <person name="Jouanno E."/>
            <person name="Wen M."/>
            <person name="Mejri S."/>
            <person name="Dirks R."/>
            <person name="Jansen H."/>
            <person name="Henkel C."/>
            <person name="Chen W.J."/>
            <person name="Zahm M."/>
            <person name="Cabau C."/>
            <person name="Klopp C."/>
            <person name="Thompson A.W."/>
            <person name="Robinson-Rechavi M."/>
            <person name="Braasch I."/>
            <person name="Lecointre G."/>
            <person name="Bobe J."/>
            <person name="Postlethwait J.H."/>
            <person name="Berthelot C."/>
            <person name="Roest Crollius H."/>
            <person name="Guiguen Y."/>
        </authorList>
    </citation>
    <scope>NUCLEOTIDE SEQUENCE</scope>
    <source>
        <strain evidence="3">WJC10195</strain>
    </source>
</reference>
<dbReference type="GO" id="GO:0005654">
    <property type="term" value="C:nucleoplasm"/>
    <property type="evidence" value="ECO:0007669"/>
    <property type="project" value="TreeGrafter"/>
</dbReference>
<evidence type="ECO:0000313" key="4">
    <source>
        <dbReference type="Proteomes" id="UP001152622"/>
    </source>
</evidence>
<keyword evidence="4" id="KW-1185">Reference proteome</keyword>
<accession>A0A9Q1IU89</accession>
<keyword evidence="2" id="KW-0812">Transmembrane</keyword>
<evidence type="ECO:0000256" key="1">
    <source>
        <dbReference type="SAM" id="MobiDB-lite"/>
    </source>
</evidence>
<evidence type="ECO:0008006" key="5">
    <source>
        <dbReference type="Google" id="ProtNLM"/>
    </source>
</evidence>